<keyword evidence="1 3" id="KW-0378">Hydrolase</keyword>
<dbReference type="EMBL" id="JARPWY010000020">
    <property type="protein sequence ID" value="MDT2514396.1"/>
    <property type="molecule type" value="Genomic_DNA"/>
</dbReference>
<evidence type="ECO:0000259" key="2">
    <source>
        <dbReference type="Pfam" id="PF07859"/>
    </source>
</evidence>
<sequence length="263" mass="30301">MKKKIPLKNGSSVDYYPGTDQKSMLYLHGGGLVYGSKNDLPKELVQVFLNKGYSILALDYLLAPNNNLREIIDQLEESVQLTISEMIGNHPFGICGRSAGGFLMLQLTKRLIKKDLSPNLLVNFYGYTDLTFINNERKLIDQQISWQQIEALDLETPTRDDPLFKRFFLYHYAVQHQKLADFYGITALDDFDLTDEELTAFPKTFSSASTTDSEIPFHYSKKIGRLIPNSRFCPVYYLEHDFLKETHTPEVKVILQKLENWLD</sequence>
<evidence type="ECO:0000256" key="1">
    <source>
        <dbReference type="ARBA" id="ARBA00022801"/>
    </source>
</evidence>
<dbReference type="Pfam" id="PF07859">
    <property type="entry name" value="Abhydrolase_3"/>
    <property type="match status" value="1"/>
</dbReference>
<comment type="caution">
    <text evidence="3">The sequence shown here is derived from an EMBL/GenBank/DDBJ whole genome shotgun (WGS) entry which is preliminary data.</text>
</comment>
<dbReference type="RefSeq" id="WP_311872214.1">
    <property type="nucleotide sequence ID" value="NZ_JARPVY010000015.1"/>
</dbReference>
<name>A0ABD5F7S7_ENTAV</name>
<feature type="domain" description="Alpha/beta hydrolase fold-3" evidence="2">
    <location>
        <begin position="24"/>
        <end position="138"/>
    </location>
</feature>
<dbReference type="Proteomes" id="UP001264335">
    <property type="component" value="Unassembled WGS sequence"/>
</dbReference>
<accession>A0ABD5F7S7</accession>
<proteinExistence type="predicted"/>
<dbReference type="GO" id="GO:0016787">
    <property type="term" value="F:hydrolase activity"/>
    <property type="evidence" value="ECO:0007669"/>
    <property type="project" value="UniProtKB-KW"/>
</dbReference>
<dbReference type="Gene3D" id="3.40.50.1820">
    <property type="entry name" value="alpha/beta hydrolase"/>
    <property type="match status" value="1"/>
</dbReference>
<protein>
    <submittedName>
        <fullName evidence="3">Alpha/beta hydrolase</fullName>
    </submittedName>
</protein>
<evidence type="ECO:0000313" key="3">
    <source>
        <dbReference type="EMBL" id="MDT2514396.1"/>
    </source>
</evidence>
<dbReference type="PANTHER" id="PTHR48081">
    <property type="entry name" value="AB HYDROLASE SUPERFAMILY PROTEIN C4A8.06C"/>
    <property type="match status" value="1"/>
</dbReference>
<evidence type="ECO:0000313" key="4">
    <source>
        <dbReference type="Proteomes" id="UP001264335"/>
    </source>
</evidence>
<dbReference type="SUPFAM" id="SSF53474">
    <property type="entry name" value="alpha/beta-Hydrolases"/>
    <property type="match status" value="1"/>
</dbReference>
<dbReference type="AlphaFoldDB" id="A0ABD5F7S7"/>
<organism evidence="3 4">
    <name type="scientific">Enterococcus avium</name>
    <name type="common">Streptococcus avium</name>
    <dbReference type="NCBI Taxonomy" id="33945"/>
    <lineage>
        <taxon>Bacteria</taxon>
        <taxon>Bacillati</taxon>
        <taxon>Bacillota</taxon>
        <taxon>Bacilli</taxon>
        <taxon>Lactobacillales</taxon>
        <taxon>Enterococcaceae</taxon>
        <taxon>Enterococcus</taxon>
    </lineage>
</organism>
<dbReference type="InterPro" id="IPR029058">
    <property type="entry name" value="AB_hydrolase_fold"/>
</dbReference>
<dbReference type="InterPro" id="IPR013094">
    <property type="entry name" value="AB_hydrolase_3"/>
</dbReference>
<reference evidence="3 4" key="1">
    <citation type="submission" date="2023-03" db="EMBL/GenBank/DDBJ databases">
        <authorList>
            <person name="Shen W."/>
            <person name="Cai J."/>
        </authorList>
    </citation>
    <scope>NUCLEOTIDE SEQUENCE [LARGE SCALE GENOMIC DNA]</scope>
    <source>
        <strain evidence="3 4">Y2</strain>
    </source>
</reference>
<dbReference type="InterPro" id="IPR050300">
    <property type="entry name" value="GDXG_lipolytic_enzyme"/>
</dbReference>
<gene>
    <name evidence="3" type="ORF">P7D79_09145</name>
</gene>